<dbReference type="PROSITE" id="PS51819">
    <property type="entry name" value="VOC"/>
    <property type="match status" value="2"/>
</dbReference>
<protein>
    <submittedName>
        <fullName evidence="10">2,3-dihydroxybiphenyl 1,2-dioxygenase</fullName>
    </submittedName>
</protein>
<keyword evidence="3" id="KW-0479">Metal-binding</keyword>
<evidence type="ECO:0000256" key="8">
    <source>
        <dbReference type="RuleBase" id="RU000683"/>
    </source>
</evidence>
<dbReference type="GO" id="GO:0008198">
    <property type="term" value="F:ferrous iron binding"/>
    <property type="evidence" value="ECO:0007669"/>
    <property type="project" value="InterPro"/>
</dbReference>
<evidence type="ECO:0000256" key="5">
    <source>
        <dbReference type="ARBA" id="ARBA00022964"/>
    </source>
</evidence>
<keyword evidence="11" id="KW-1185">Reference proteome</keyword>
<evidence type="ECO:0000256" key="4">
    <source>
        <dbReference type="ARBA" id="ARBA00022797"/>
    </source>
</evidence>
<keyword evidence="4 8" id="KW-0058">Aromatic hydrocarbons catabolism</keyword>
<accession>A0A238UWH2</accession>
<organism evidence="10 11">
    <name type="scientific">Actinomadura mexicana</name>
    <dbReference type="NCBI Taxonomy" id="134959"/>
    <lineage>
        <taxon>Bacteria</taxon>
        <taxon>Bacillati</taxon>
        <taxon>Actinomycetota</taxon>
        <taxon>Actinomycetes</taxon>
        <taxon>Streptosporangiales</taxon>
        <taxon>Thermomonosporaceae</taxon>
        <taxon>Actinomadura</taxon>
    </lineage>
</organism>
<comment type="similarity">
    <text evidence="2 8">Belongs to the extradiol ring-cleavage dioxygenase family.</text>
</comment>
<dbReference type="CDD" id="cd07252">
    <property type="entry name" value="BphC1-RGP6_N_like"/>
    <property type="match status" value="1"/>
</dbReference>
<evidence type="ECO:0000256" key="3">
    <source>
        <dbReference type="ARBA" id="ARBA00022723"/>
    </source>
</evidence>
<dbReference type="Pfam" id="PF00903">
    <property type="entry name" value="Glyoxalase"/>
    <property type="match status" value="1"/>
</dbReference>
<gene>
    <name evidence="10" type="ORF">SAMN06265355_101497</name>
</gene>
<keyword evidence="7 8" id="KW-0408">Iron</keyword>
<reference evidence="11" key="1">
    <citation type="submission" date="2017-06" db="EMBL/GenBank/DDBJ databases">
        <authorList>
            <person name="Varghese N."/>
            <person name="Submissions S."/>
        </authorList>
    </citation>
    <scope>NUCLEOTIDE SEQUENCE [LARGE SCALE GENOMIC DNA]</scope>
    <source>
        <strain evidence="11">DSM 44485</strain>
    </source>
</reference>
<dbReference type="Pfam" id="PF22632">
    <property type="entry name" value="BphC_D1"/>
    <property type="match status" value="1"/>
</dbReference>
<proteinExistence type="inferred from homology"/>
<dbReference type="EMBL" id="FZNP01000001">
    <property type="protein sequence ID" value="SNR26231.1"/>
    <property type="molecule type" value="Genomic_DNA"/>
</dbReference>
<dbReference type="CDD" id="cd07237">
    <property type="entry name" value="BphC1-RGP6_C_like"/>
    <property type="match status" value="1"/>
</dbReference>
<name>A0A238UWH2_9ACTN</name>
<dbReference type="PROSITE" id="PS00082">
    <property type="entry name" value="EXTRADIOL_DIOXYGENAS"/>
    <property type="match status" value="1"/>
</dbReference>
<dbReference type="Gene3D" id="3.10.180.10">
    <property type="entry name" value="2,3-Dihydroxybiphenyl 1,2-Dioxygenase, domain 1"/>
    <property type="match status" value="2"/>
</dbReference>
<evidence type="ECO:0000313" key="11">
    <source>
        <dbReference type="Proteomes" id="UP000198420"/>
    </source>
</evidence>
<dbReference type="GO" id="GO:0051213">
    <property type="term" value="F:dioxygenase activity"/>
    <property type="evidence" value="ECO:0007669"/>
    <property type="project" value="UniProtKB-KW"/>
</dbReference>
<keyword evidence="5 8" id="KW-0223">Dioxygenase</keyword>
<dbReference type="SUPFAM" id="SSF54593">
    <property type="entry name" value="Glyoxalase/Bleomycin resistance protein/Dihydroxybiphenyl dioxygenase"/>
    <property type="match status" value="1"/>
</dbReference>
<dbReference type="AlphaFoldDB" id="A0A238UWH2"/>
<evidence type="ECO:0000256" key="6">
    <source>
        <dbReference type="ARBA" id="ARBA00023002"/>
    </source>
</evidence>
<evidence type="ECO:0000256" key="2">
    <source>
        <dbReference type="ARBA" id="ARBA00008784"/>
    </source>
</evidence>
<evidence type="ECO:0000256" key="1">
    <source>
        <dbReference type="ARBA" id="ARBA00001954"/>
    </source>
</evidence>
<evidence type="ECO:0000256" key="7">
    <source>
        <dbReference type="ARBA" id="ARBA00023004"/>
    </source>
</evidence>
<feature type="domain" description="VOC" evidence="9">
    <location>
        <begin position="17"/>
        <end position="132"/>
    </location>
</feature>
<keyword evidence="6 8" id="KW-0560">Oxidoreductase</keyword>
<dbReference type="InterPro" id="IPR004360">
    <property type="entry name" value="Glyas_Fos-R_dOase_dom"/>
</dbReference>
<dbReference type="InterPro" id="IPR029068">
    <property type="entry name" value="Glyas_Bleomycin-R_OHBP_Dase"/>
</dbReference>
<sequence length="314" mass="34284">MRAAIQKGPRTVTQIRGLGYLKVQTRHIDRWREFALDGLGFAEGSGPDPDGLYLRMDERRSRLQVLPGDTDRVLAVGWEVRDQYALAAVREAVEKSGTAVAKLTSKEAAERDAEEAIAFTDPGGTPVEVFWGPLLDHSPLRTGFAQKFVTGPMGMGHVVLPTPRFDETVAFYAEVLGFLPRGAMKVGGGAARVRFMGVNQRHHSLAICPAPFDGDPGLVHLMVEVDTLDAVGIALDGITKRGFSISSTLGRHTNDKMVSFYVRAPGGWDVEYGCEGMLVDEAYYTAEEITKDSYWGHDWSGSEPLAAFVPQQKG</sequence>
<dbReference type="InterPro" id="IPR037523">
    <property type="entry name" value="VOC_core"/>
</dbReference>
<comment type="cofactor">
    <cofactor evidence="1 8">
        <name>Fe(2+)</name>
        <dbReference type="ChEBI" id="CHEBI:29033"/>
    </cofactor>
</comment>
<dbReference type="Proteomes" id="UP000198420">
    <property type="component" value="Unassembled WGS sequence"/>
</dbReference>
<dbReference type="InterPro" id="IPR000486">
    <property type="entry name" value="Xdiol_ring_cleave_dOase_1/2"/>
</dbReference>
<feature type="domain" description="VOC" evidence="9">
    <location>
        <begin position="154"/>
        <end position="275"/>
    </location>
</feature>
<evidence type="ECO:0000313" key="10">
    <source>
        <dbReference type="EMBL" id="SNR26231.1"/>
    </source>
</evidence>
<evidence type="ECO:0000259" key="9">
    <source>
        <dbReference type="PROSITE" id="PS51819"/>
    </source>
</evidence>